<reference evidence="2" key="1">
    <citation type="submission" date="2022-07" db="EMBL/GenBank/DDBJ databases">
        <authorList>
            <person name="Trinca V."/>
            <person name="Uliana J.V.C."/>
            <person name="Torres T.T."/>
            <person name="Ward R.J."/>
            <person name="Monesi N."/>
        </authorList>
    </citation>
    <scope>NUCLEOTIDE SEQUENCE</scope>
    <source>
        <strain evidence="2">HSMRA1968</strain>
        <tissue evidence="2">Whole embryos</tissue>
    </source>
</reference>
<protein>
    <submittedName>
        <fullName evidence="2">Uncharacterized protein</fullName>
    </submittedName>
</protein>
<keyword evidence="3" id="KW-1185">Reference proteome</keyword>
<sequence>MQNVNEAIVNTNNLAKMSIKNNPNQSRLAPVDLNENQSESKKSAARARLRLAIPKMQQADIQQQQQQKLYQQQMIQSENENSDYMVRLTSDDSCSSGSGSGIENSRYFNLQDGNRFMFIDEENDFGNELSNRDHSPIITQVMDIHTSPISPQRNPTQKKLARLMSLSPTFHYNMENVST</sequence>
<comment type="caution">
    <text evidence="2">The sequence shown here is derived from an EMBL/GenBank/DDBJ whole genome shotgun (WGS) entry which is preliminary data.</text>
</comment>
<feature type="region of interest" description="Disordered" evidence="1">
    <location>
        <begin position="18"/>
        <end position="44"/>
    </location>
</feature>
<evidence type="ECO:0000313" key="2">
    <source>
        <dbReference type="EMBL" id="KAJ6644517.1"/>
    </source>
</evidence>
<dbReference type="EMBL" id="WJQU01000002">
    <property type="protein sequence ID" value="KAJ6644517.1"/>
    <property type="molecule type" value="Genomic_DNA"/>
</dbReference>
<feature type="compositionally biased region" description="Polar residues" evidence="1">
    <location>
        <begin position="18"/>
        <end position="27"/>
    </location>
</feature>
<gene>
    <name evidence="2" type="ORF">Bhyg_09486</name>
</gene>
<organism evidence="2 3">
    <name type="scientific">Pseudolycoriella hygida</name>
    <dbReference type="NCBI Taxonomy" id="35572"/>
    <lineage>
        <taxon>Eukaryota</taxon>
        <taxon>Metazoa</taxon>
        <taxon>Ecdysozoa</taxon>
        <taxon>Arthropoda</taxon>
        <taxon>Hexapoda</taxon>
        <taxon>Insecta</taxon>
        <taxon>Pterygota</taxon>
        <taxon>Neoptera</taxon>
        <taxon>Endopterygota</taxon>
        <taxon>Diptera</taxon>
        <taxon>Nematocera</taxon>
        <taxon>Sciaroidea</taxon>
        <taxon>Sciaridae</taxon>
        <taxon>Pseudolycoriella</taxon>
    </lineage>
</organism>
<name>A0A9Q0S401_9DIPT</name>
<accession>A0A9Q0S401</accession>
<evidence type="ECO:0000256" key="1">
    <source>
        <dbReference type="SAM" id="MobiDB-lite"/>
    </source>
</evidence>
<dbReference type="AlphaFoldDB" id="A0A9Q0S401"/>
<evidence type="ECO:0000313" key="3">
    <source>
        <dbReference type="Proteomes" id="UP001151699"/>
    </source>
</evidence>
<dbReference type="Proteomes" id="UP001151699">
    <property type="component" value="Chromosome B"/>
</dbReference>
<proteinExistence type="predicted"/>